<feature type="compositionally biased region" description="Basic residues" evidence="1">
    <location>
        <begin position="20"/>
        <end position="32"/>
    </location>
</feature>
<proteinExistence type="predicted"/>
<keyword evidence="3" id="KW-1185">Reference proteome</keyword>
<accession>A0AB34FI34</accession>
<comment type="caution">
    <text evidence="2">The sequence shown here is derived from an EMBL/GenBank/DDBJ whole genome shotgun (WGS) entry which is preliminary data.</text>
</comment>
<evidence type="ECO:0000256" key="1">
    <source>
        <dbReference type="SAM" id="MobiDB-lite"/>
    </source>
</evidence>
<feature type="region of interest" description="Disordered" evidence="1">
    <location>
        <begin position="1"/>
        <end position="73"/>
    </location>
</feature>
<reference evidence="2" key="1">
    <citation type="submission" date="2023-01" db="EMBL/GenBank/DDBJ databases">
        <title>The growth and conidiation of Purpureocillium lavendulum are regulated by nitrogen source and histone H3K14 acetylation.</title>
        <authorList>
            <person name="Tang P."/>
            <person name="Han J."/>
            <person name="Zhang C."/>
            <person name="Tang P."/>
            <person name="Qi F."/>
            <person name="Zhang K."/>
            <person name="Liang L."/>
        </authorList>
    </citation>
    <scope>NUCLEOTIDE SEQUENCE</scope>
    <source>
        <strain evidence="2">YMF1.00683</strain>
    </source>
</reference>
<organism evidence="2 3">
    <name type="scientific">Purpureocillium lavendulum</name>
    <dbReference type="NCBI Taxonomy" id="1247861"/>
    <lineage>
        <taxon>Eukaryota</taxon>
        <taxon>Fungi</taxon>
        <taxon>Dikarya</taxon>
        <taxon>Ascomycota</taxon>
        <taxon>Pezizomycotina</taxon>
        <taxon>Sordariomycetes</taxon>
        <taxon>Hypocreomycetidae</taxon>
        <taxon>Hypocreales</taxon>
        <taxon>Ophiocordycipitaceae</taxon>
        <taxon>Purpureocillium</taxon>
    </lineage>
</organism>
<feature type="region of interest" description="Disordered" evidence="1">
    <location>
        <begin position="168"/>
        <end position="194"/>
    </location>
</feature>
<dbReference type="Proteomes" id="UP001163105">
    <property type="component" value="Unassembled WGS sequence"/>
</dbReference>
<evidence type="ECO:0000313" key="3">
    <source>
        <dbReference type="Proteomes" id="UP001163105"/>
    </source>
</evidence>
<sequence length="276" mass="29647">MTKPSHGPSLLQAREDTRSHPHPHSLFHRRRHADGPRGTTQPHHEHHHYSHNTAVLDGTPCAEPDADETARAPSKELARDIVGDVVQRDGAGVDTVVNVIKDPDSPYLTRIVQTVSLVQVVDPWGSAWQTRTVTGPPNTVVVDTSGNTIAVSAADVQATLVALAPSTAATTTPASNTGTTAPSTLTPSQASSLTSTPSLSASIYHTISDVRNGTNTALHGNSSVTLLHFHEHGLYVDVVGDDFQLHAFYVIFEDLFINHLTHHVILHTPGWRICGN</sequence>
<gene>
    <name evidence="2" type="ORF">O9K51_09073</name>
</gene>
<protein>
    <submittedName>
        <fullName evidence="2">FAD dependent oxidoreductase</fullName>
    </submittedName>
</protein>
<evidence type="ECO:0000313" key="2">
    <source>
        <dbReference type="EMBL" id="KAJ6438481.1"/>
    </source>
</evidence>
<dbReference type="AlphaFoldDB" id="A0AB34FI34"/>
<name>A0AB34FI34_9HYPO</name>
<dbReference type="EMBL" id="JAQHRD010000008">
    <property type="protein sequence ID" value="KAJ6438481.1"/>
    <property type="molecule type" value="Genomic_DNA"/>
</dbReference>